<dbReference type="EMBL" id="JANPWB010000012">
    <property type="protein sequence ID" value="KAJ1119212.1"/>
    <property type="molecule type" value="Genomic_DNA"/>
</dbReference>
<dbReference type="Proteomes" id="UP001066276">
    <property type="component" value="Chromosome 8"/>
</dbReference>
<proteinExistence type="predicted"/>
<sequence>MGAHGAGQCRRGTKEGPGPSCEPSMGAIMAAIQDMRGSLEPKLDAVTMDVTLLQADLKKVAAKVTNAEMGIARLQSTSKRHEDQILFLTAEHEKIVSRLEDQEGRAQRNNIRVVGVPEGIQGLSVELFLETLMTDSMLPKGLYKFFTVERVHRAPVPPL</sequence>
<comment type="caution">
    <text evidence="2">The sequence shown here is derived from an EMBL/GenBank/DDBJ whole genome shotgun (WGS) entry which is preliminary data.</text>
</comment>
<protein>
    <submittedName>
        <fullName evidence="2">Uncharacterized protein</fullName>
    </submittedName>
</protein>
<accession>A0AAV7NVV2</accession>
<reference evidence="2" key="1">
    <citation type="journal article" date="2022" name="bioRxiv">
        <title>Sequencing and chromosome-scale assembly of the giantPleurodeles waltlgenome.</title>
        <authorList>
            <person name="Brown T."/>
            <person name="Elewa A."/>
            <person name="Iarovenko S."/>
            <person name="Subramanian E."/>
            <person name="Araus A.J."/>
            <person name="Petzold A."/>
            <person name="Susuki M."/>
            <person name="Suzuki K.-i.T."/>
            <person name="Hayashi T."/>
            <person name="Toyoda A."/>
            <person name="Oliveira C."/>
            <person name="Osipova E."/>
            <person name="Leigh N.D."/>
            <person name="Simon A."/>
            <person name="Yun M.H."/>
        </authorList>
    </citation>
    <scope>NUCLEOTIDE SEQUENCE</scope>
    <source>
        <strain evidence="2">20211129_DDA</strain>
        <tissue evidence="2">Liver</tissue>
    </source>
</reference>
<evidence type="ECO:0000256" key="1">
    <source>
        <dbReference type="SAM" id="MobiDB-lite"/>
    </source>
</evidence>
<feature type="region of interest" description="Disordered" evidence="1">
    <location>
        <begin position="1"/>
        <end position="23"/>
    </location>
</feature>
<evidence type="ECO:0000313" key="2">
    <source>
        <dbReference type="EMBL" id="KAJ1119212.1"/>
    </source>
</evidence>
<organism evidence="2 3">
    <name type="scientific">Pleurodeles waltl</name>
    <name type="common">Iberian ribbed newt</name>
    <dbReference type="NCBI Taxonomy" id="8319"/>
    <lineage>
        <taxon>Eukaryota</taxon>
        <taxon>Metazoa</taxon>
        <taxon>Chordata</taxon>
        <taxon>Craniata</taxon>
        <taxon>Vertebrata</taxon>
        <taxon>Euteleostomi</taxon>
        <taxon>Amphibia</taxon>
        <taxon>Batrachia</taxon>
        <taxon>Caudata</taxon>
        <taxon>Salamandroidea</taxon>
        <taxon>Salamandridae</taxon>
        <taxon>Pleurodelinae</taxon>
        <taxon>Pleurodeles</taxon>
    </lineage>
</organism>
<dbReference type="AlphaFoldDB" id="A0AAV7NVV2"/>
<evidence type="ECO:0000313" key="3">
    <source>
        <dbReference type="Proteomes" id="UP001066276"/>
    </source>
</evidence>
<gene>
    <name evidence="2" type="ORF">NDU88_007398</name>
</gene>
<dbReference type="Gene3D" id="3.30.70.1820">
    <property type="entry name" value="L1 transposable element, RRM domain"/>
    <property type="match status" value="1"/>
</dbReference>
<keyword evidence="3" id="KW-1185">Reference proteome</keyword>
<name>A0AAV7NVV2_PLEWA</name>